<dbReference type="InterPro" id="IPR000843">
    <property type="entry name" value="HTH_LacI"/>
</dbReference>
<name>I0ICY7_PHYMF</name>
<dbReference type="InterPro" id="IPR046335">
    <property type="entry name" value="LacI/GalR-like_sensor"/>
</dbReference>
<gene>
    <name evidence="5" type="ordered locus">PSMK_09660</name>
</gene>
<dbReference type="STRING" id="1142394.PSMK_09660"/>
<evidence type="ECO:0000256" key="3">
    <source>
        <dbReference type="ARBA" id="ARBA00023163"/>
    </source>
</evidence>
<keyword evidence="6" id="KW-1185">Reference proteome</keyword>
<dbReference type="EMBL" id="AP012338">
    <property type="protein sequence ID" value="BAM03125.1"/>
    <property type="molecule type" value="Genomic_DNA"/>
</dbReference>
<dbReference type="PROSITE" id="PS50932">
    <property type="entry name" value="HTH_LACI_2"/>
    <property type="match status" value="1"/>
</dbReference>
<dbReference type="SUPFAM" id="SSF53822">
    <property type="entry name" value="Periplasmic binding protein-like I"/>
    <property type="match status" value="1"/>
</dbReference>
<keyword evidence="2" id="KW-0238">DNA-binding</keyword>
<dbReference type="HOGENOM" id="CLU_037628_6_1_0"/>
<dbReference type="SUPFAM" id="SSF47413">
    <property type="entry name" value="lambda repressor-like DNA-binding domains"/>
    <property type="match status" value="1"/>
</dbReference>
<dbReference type="Gene3D" id="1.10.260.40">
    <property type="entry name" value="lambda repressor-like DNA-binding domains"/>
    <property type="match status" value="1"/>
</dbReference>
<proteinExistence type="predicted"/>
<feature type="domain" description="HTH lacI-type" evidence="4">
    <location>
        <begin position="5"/>
        <end position="59"/>
    </location>
</feature>
<evidence type="ECO:0000256" key="2">
    <source>
        <dbReference type="ARBA" id="ARBA00023125"/>
    </source>
</evidence>
<dbReference type="Pfam" id="PF00356">
    <property type="entry name" value="LacI"/>
    <property type="match status" value="1"/>
</dbReference>
<keyword evidence="3" id="KW-0804">Transcription</keyword>
<dbReference type="CDD" id="cd06267">
    <property type="entry name" value="PBP1_LacI_sugar_binding-like"/>
    <property type="match status" value="1"/>
</dbReference>
<keyword evidence="1" id="KW-0805">Transcription regulation</keyword>
<evidence type="ECO:0000313" key="5">
    <source>
        <dbReference type="EMBL" id="BAM03125.1"/>
    </source>
</evidence>
<dbReference type="eggNOG" id="COG1609">
    <property type="taxonomic scope" value="Bacteria"/>
</dbReference>
<dbReference type="InterPro" id="IPR010982">
    <property type="entry name" value="Lambda_DNA-bd_dom_sf"/>
</dbReference>
<dbReference type="KEGG" id="phm:PSMK_09660"/>
<protein>
    <submittedName>
        <fullName evidence="5">Putative LacI family transcriptional regulator</fullName>
    </submittedName>
</protein>
<dbReference type="AlphaFoldDB" id="I0ICY7"/>
<sequence>MSNAPTLNDVARAVGVTHMTVSRSFSGKGRVAESTRQRVFAAAAALGYRPNAAAAATRNGRTGYLGMIRSPELSRSVHAPEFDAGLDHALHERGLCLLRDVIDSPLHRGDDDARAPRIVRENAVDGLLINYVFGTPATVRDLIDRCHIPSFWINRKRESNCVHPADEGAALEATRFVLDHGHRSAWFVDRASEADDLTSEEHHYSVADRRVGYARAMRERGLKPRIETLRPRVRGVYAPGRLFEECVRMLQRPDRPTAMICSNEHGRVMAMAALSLSLRLPEDLSLITFDNHAASGEDFALDRVLTPHFRMGAAAVAELTALIGASDTPRSPVVLPFEFHRTGSVARSTRA</sequence>
<evidence type="ECO:0000313" key="6">
    <source>
        <dbReference type="Proteomes" id="UP000007881"/>
    </source>
</evidence>
<dbReference type="SMART" id="SM00354">
    <property type="entry name" value="HTH_LACI"/>
    <property type="match status" value="1"/>
</dbReference>
<reference evidence="5 6" key="1">
    <citation type="submission" date="2012-02" db="EMBL/GenBank/DDBJ databases">
        <title>Complete genome sequence of Phycisphaera mikurensis NBRC 102666.</title>
        <authorList>
            <person name="Ankai A."/>
            <person name="Hosoyama A."/>
            <person name="Terui Y."/>
            <person name="Sekine M."/>
            <person name="Fukai R."/>
            <person name="Kato Y."/>
            <person name="Nakamura S."/>
            <person name="Yamada-Narita S."/>
            <person name="Kawakoshi A."/>
            <person name="Fukunaga Y."/>
            <person name="Yamazaki S."/>
            <person name="Fujita N."/>
        </authorList>
    </citation>
    <scope>NUCLEOTIDE SEQUENCE [LARGE SCALE GENOMIC DNA]</scope>
    <source>
        <strain evidence="6">NBRC 102666 / KCTC 22515 / FYK2301M01</strain>
    </source>
</reference>
<dbReference type="CDD" id="cd01392">
    <property type="entry name" value="HTH_LacI"/>
    <property type="match status" value="1"/>
</dbReference>
<dbReference type="OrthoDB" id="9795616at2"/>
<dbReference type="Proteomes" id="UP000007881">
    <property type="component" value="Chromosome"/>
</dbReference>
<dbReference type="Gene3D" id="3.40.50.2300">
    <property type="match status" value="2"/>
</dbReference>
<dbReference type="InterPro" id="IPR028082">
    <property type="entry name" value="Peripla_BP_I"/>
</dbReference>
<dbReference type="Pfam" id="PF13377">
    <property type="entry name" value="Peripla_BP_3"/>
    <property type="match status" value="1"/>
</dbReference>
<accession>I0ICY7</accession>
<evidence type="ECO:0000259" key="4">
    <source>
        <dbReference type="PROSITE" id="PS50932"/>
    </source>
</evidence>
<organism evidence="5 6">
    <name type="scientific">Phycisphaera mikurensis (strain NBRC 102666 / KCTC 22515 / FYK2301M01)</name>
    <dbReference type="NCBI Taxonomy" id="1142394"/>
    <lineage>
        <taxon>Bacteria</taxon>
        <taxon>Pseudomonadati</taxon>
        <taxon>Planctomycetota</taxon>
        <taxon>Phycisphaerae</taxon>
        <taxon>Phycisphaerales</taxon>
        <taxon>Phycisphaeraceae</taxon>
        <taxon>Phycisphaera</taxon>
    </lineage>
</organism>
<dbReference type="RefSeq" id="WP_014436344.1">
    <property type="nucleotide sequence ID" value="NC_017080.1"/>
</dbReference>
<dbReference type="PANTHER" id="PTHR30146:SF109">
    <property type="entry name" value="HTH-TYPE TRANSCRIPTIONAL REGULATOR GALS"/>
    <property type="match status" value="1"/>
</dbReference>
<dbReference type="GO" id="GO:0003700">
    <property type="term" value="F:DNA-binding transcription factor activity"/>
    <property type="evidence" value="ECO:0007669"/>
    <property type="project" value="TreeGrafter"/>
</dbReference>
<dbReference type="PANTHER" id="PTHR30146">
    <property type="entry name" value="LACI-RELATED TRANSCRIPTIONAL REPRESSOR"/>
    <property type="match status" value="1"/>
</dbReference>
<dbReference type="GO" id="GO:0000976">
    <property type="term" value="F:transcription cis-regulatory region binding"/>
    <property type="evidence" value="ECO:0007669"/>
    <property type="project" value="TreeGrafter"/>
</dbReference>
<evidence type="ECO:0000256" key="1">
    <source>
        <dbReference type="ARBA" id="ARBA00023015"/>
    </source>
</evidence>